<comment type="catalytic activity">
    <reaction evidence="13">
        <text>a 1,2-diacyl-sn-glycerol + H2O = a 2-acylglycerol + a fatty acid + H(+)</text>
        <dbReference type="Rhea" id="RHEA:33275"/>
        <dbReference type="ChEBI" id="CHEBI:15377"/>
        <dbReference type="ChEBI" id="CHEBI:15378"/>
        <dbReference type="ChEBI" id="CHEBI:17389"/>
        <dbReference type="ChEBI" id="CHEBI:17815"/>
        <dbReference type="ChEBI" id="CHEBI:28868"/>
        <dbReference type="EC" id="3.1.1.116"/>
    </reaction>
    <physiologicalReaction direction="left-to-right" evidence="13">
        <dbReference type="Rhea" id="RHEA:33276"/>
    </physiologicalReaction>
</comment>
<dbReference type="GO" id="GO:0016787">
    <property type="term" value="F:hydrolase activity"/>
    <property type="evidence" value="ECO:0007669"/>
    <property type="project" value="UniProtKB-KW"/>
</dbReference>
<dbReference type="EC" id="3.1.1.116" evidence="14"/>
<accession>A0ABD3NS94</accession>
<evidence type="ECO:0000259" key="16">
    <source>
        <dbReference type="Pfam" id="PF01764"/>
    </source>
</evidence>
<dbReference type="CDD" id="cd00519">
    <property type="entry name" value="Lipase_3"/>
    <property type="match status" value="1"/>
</dbReference>
<name>A0ABD3NS94_9STRA</name>
<keyword evidence="12 15" id="KW-0472">Membrane</keyword>
<dbReference type="PANTHER" id="PTHR45792:SF8">
    <property type="entry name" value="DIACYLGLYCEROL LIPASE-ALPHA"/>
    <property type="match status" value="1"/>
</dbReference>
<evidence type="ECO:0000256" key="15">
    <source>
        <dbReference type="SAM" id="Phobius"/>
    </source>
</evidence>
<dbReference type="EMBL" id="JALLPJ020000964">
    <property type="protein sequence ID" value="KAL3778925.1"/>
    <property type="molecule type" value="Genomic_DNA"/>
</dbReference>
<feature type="transmembrane region" description="Helical" evidence="15">
    <location>
        <begin position="880"/>
        <end position="900"/>
    </location>
</feature>
<evidence type="ECO:0000256" key="10">
    <source>
        <dbReference type="ARBA" id="ARBA00022989"/>
    </source>
</evidence>
<dbReference type="GO" id="GO:0005886">
    <property type="term" value="C:plasma membrane"/>
    <property type="evidence" value="ECO:0007669"/>
    <property type="project" value="UniProtKB-SubCell"/>
</dbReference>
<evidence type="ECO:0000256" key="11">
    <source>
        <dbReference type="ARBA" id="ARBA00023098"/>
    </source>
</evidence>
<keyword evidence="10 15" id="KW-1133">Transmembrane helix</keyword>
<keyword evidence="18" id="KW-1185">Reference proteome</keyword>
<dbReference type="InterPro" id="IPR002921">
    <property type="entry name" value="Fungal_lipase-type"/>
</dbReference>
<evidence type="ECO:0000256" key="13">
    <source>
        <dbReference type="ARBA" id="ARBA00024531"/>
    </source>
</evidence>
<evidence type="ECO:0000256" key="12">
    <source>
        <dbReference type="ARBA" id="ARBA00023136"/>
    </source>
</evidence>
<organism evidence="17 18">
    <name type="scientific">Cyclotella atomus</name>
    <dbReference type="NCBI Taxonomy" id="382360"/>
    <lineage>
        <taxon>Eukaryota</taxon>
        <taxon>Sar</taxon>
        <taxon>Stramenopiles</taxon>
        <taxon>Ochrophyta</taxon>
        <taxon>Bacillariophyta</taxon>
        <taxon>Coscinodiscophyceae</taxon>
        <taxon>Thalassiosirophycidae</taxon>
        <taxon>Stephanodiscales</taxon>
        <taxon>Stephanodiscaceae</taxon>
        <taxon>Cyclotella</taxon>
    </lineage>
</organism>
<keyword evidence="3" id="KW-1003">Cell membrane</keyword>
<dbReference type="SUPFAM" id="SSF53474">
    <property type="entry name" value="alpha/beta-Hydrolases"/>
    <property type="match status" value="1"/>
</dbReference>
<evidence type="ECO:0000256" key="14">
    <source>
        <dbReference type="ARBA" id="ARBA00026104"/>
    </source>
</evidence>
<reference evidence="17 18" key="1">
    <citation type="submission" date="2024-10" db="EMBL/GenBank/DDBJ databases">
        <title>Updated reference genomes for cyclostephanoid diatoms.</title>
        <authorList>
            <person name="Roberts W.R."/>
            <person name="Alverson A.J."/>
        </authorList>
    </citation>
    <scope>NUCLEOTIDE SEQUENCE [LARGE SCALE GENOMIC DNA]</scope>
    <source>
        <strain evidence="17 18">AJA010-31</strain>
    </source>
</reference>
<sequence>MPALKLLSCSNGKENNRKRSLTTRPFAGDDLQILYGGVDLNGKPTWCEDSLANTSTNSVEDYDPLTQLEYDDEVLQNIDDYQVVILSVSTFLMLSIIYTFLDLIVSLSVWSAASVATPTDPKGRDTIMTSLIWIKVAFINLLLMCTFAAGIAFVVYGRWHNYGCGAENDEGTAIFEDSPFYTLFCICMITYLGELLLWPCIVFNQVTQTLLRESRERSVINLWYFISRSPHTLKKEYEHQYRQTAIGIGDCLKCLQIMSCNKLAPAKIRSEVDLSDAAISLMDFFNVETNFEIVLSDVYVTFKLLGNLRRTKAFEASHHSQLDKARQRASVVSSRMLQHDNANDMTCIHEAARYAPYALGIYENYQQALLMAGRFTADSPEVFHPCIVERDGNSNFTLGSSFSLTEFEQPNTNLVYGSFITERVGDLIATPYCILVENDAKKVIIAIRGSASLEDLVTDLQLTPADMEDAGHVCGFDGKNKYAHRGILIRAKWILNDMKKSRVLRNILPPKYQDQMDHRLSGYSLVITGHSLGAACASMLATMLRPIYNGVKCYAFCPPGCTSSLDYAEECKEYVVSIVCGNDIIPRINLITFEIMRYEFFETLARIKCSKLKCILELRKPQKDIFIPQQMKKLLHDKDSIPSHTDYYRQLQSFRIMREKEVKERFPPETRLTIPGRIIHLKHCLDDDGNLTKNYAPHWETNDSFNELTLNLQAVQDHSIDNLVEQLSKIAAAYEDMHSGNKVVSDYPMNDPKSLRKAHMSTLQQEHIEDDIDDEGRFFVLCSRPHGLSSLLPTVSSIAALIISISGNNVCNILVRRVVGDLYFNSSNGSREKITAVSYGLYDWGFEYSREGENDLIRQCSLHSPQKHPDVYVKVARGSATAAVFIGLVSFGVLSMANSMHLTEKTFRRLSFCLLVATCCESLARNARTEVIWHIIWDPREGIRLQRQASTNR</sequence>
<dbReference type="AlphaFoldDB" id="A0ABD3NS94"/>
<keyword evidence="5 15" id="KW-0812">Transmembrane</keyword>
<evidence type="ECO:0000256" key="5">
    <source>
        <dbReference type="ARBA" id="ARBA00022692"/>
    </source>
</evidence>
<keyword evidence="8" id="KW-0106">Calcium</keyword>
<dbReference type="GO" id="GO:0016042">
    <property type="term" value="P:lipid catabolic process"/>
    <property type="evidence" value="ECO:0007669"/>
    <property type="project" value="UniProtKB-KW"/>
</dbReference>
<dbReference type="InterPro" id="IPR029058">
    <property type="entry name" value="AB_hydrolase_fold"/>
</dbReference>
<evidence type="ECO:0000313" key="17">
    <source>
        <dbReference type="EMBL" id="KAL3778925.1"/>
    </source>
</evidence>
<protein>
    <recommendedName>
        <fullName evidence="14">sn-1-specific diacylglycerol lipase</fullName>
        <ecNumber evidence="14">3.1.1.116</ecNumber>
    </recommendedName>
</protein>
<dbReference type="InterPro" id="IPR052214">
    <property type="entry name" value="DAG_Lipase-Related"/>
</dbReference>
<comment type="subcellular location">
    <subcellularLocation>
        <location evidence="2">Cell membrane</location>
        <topology evidence="2">Multi-pass membrane protein</topology>
    </subcellularLocation>
</comment>
<evidence type="ECO:0000256" key="6">
    <source>
        <dbReference type="ARBA" id="ARBA00022723"/>
    </source>
</evidence>
<feature type="domain" description="Fungal lipase-type" evidence="16">
    <location>
        <begin position="444"/>
        <end position="591"/>
    </location>
</feature>
<evidence type="ECO:0000313" key="18">
    <source>
        <dbReference type="Proteomes" id="UP001530400"/>
    </source>
</evidence>
<evidence type="ECO:0000256" key="1">
    <source>
        <dbReference type="ARBA" id="ARBA00001913"/>
    </source>
</evidence>
<feature type="transmembrane region" description="Helical" evidence="15">
    <location>
        <begin position="180"/>
        <end position="198"/>
    </location>
</feature>
<dbReference type="PANTHER" id="PTHR45792">
    <property type="entry name" value="DIACYLGLYCEROL LIPASE HOMOLOG-RELATED"/>
    <property type="match status" value="1"/>
</dbReference>
<evidence type="ECO:0000256" key="7">
    <source>
        <dbReference type="ARBA" id="ARBA00022801"/>
    </source>
</evidence>
<evidence type="ECO:0000256" key="3">
    <source>
        <dbReference type="ARBA" id="ARBA00022475"/>
    </source>
</evidence>
<dbReference type="Pfam" id="PF01764">
    <property type="entry name" value="Lipase_3"/>
    <property type="match status" value="1"/>
</dbReference>
<keyword evidence="7" id="KW-0378">Hydrolase</keyword>
<evidence type="ECO:0000256" key="4">
    <source>
        <dbReference type="ARBA" id="ARBA00022553"/>
    </source>
</evidence>
<proteinExistence type="predicted"/>
<dbReference type="Gene3D" id="3.40.50.1820">
    <property type="entry name" value="alpha/beta hydrolase"/>
    <property type="match status" value="1"/>
</dbReference>
<feature type="transmembrane region" description="Helical" evidence="15">
    <location>
        <begin position="83"/>
        <end position="112"/>
    </location>
</feature>
<gene>
    <name evidence="17" type="ORF">ACHAWO_009019</name>
</gene>
<comment type="cofactor">
    <cofactor evidence="1">
        <name>Ca(2+)</name>
        <dbReference type="ChEBI" id="CHEBI:29108"/>
    </cofactor>
</comment>
<dbReference type="Proteomes" id="UP001530400">
    <property type="component" value="Unassembled WGS sequence"/>
</dbReference>
<dbReference type="GO" id="GO:0046872">
    <property type="term" value="F:metal ion binding"/>
    <property type="evidence" value="ECO:0007669"/>
    <property type="project" value="UniProtKB-KW"/>
</dbReference>
<evidence type="ECO:0000256" key="8">
    <source>
        <dbReference type="ARBA" id="ARBA00022837"/>
    </source>
</evidence>
<comment type="caution">
    <text evidence="17">The sequence shown here is derived from an EMBL/GenBank/DDBJ whole genome shotgun (WGS) entry which is preliminary data.</text>
</comment>
<evidence type="ECO:0000256" key="9">
    <source>
        <dbReference type="ARBA" id="ARBA00022963"/>
    </source>
</evidence>
<keyword evidence="9" id="KW-0442">Lipid degradation</keyword>
<keyword evidence="6" id="KW-0479">Metal-binding</keyword>
<evidence type="ECO:0000256" key="2">
    <source>
        <dbReference type="ARBA" id="ARBA00004651"/>
    </source>
</evidence>
<keyword evidence="4" id="KW-0597">Phosphoprotein</keyword>
<feature type="transmembrane region" description="Helical" evidence="15">
    <location>
        <begin position="132"/>
        <end position="159"/>
    </location>
</feature>
<keyword evidence="11" id="KW-0443">Lipid metabolism</keyword>